<evidence type="ECO:0000313" key="6">
    <source>
        <dbReference type="Proteomes" id="UP000583929"/>
    </source>
</evidence>
<feature type="compositionally biased region" description="Basic residues" evidence="1">
    <location>
        <begin position="164"/>
        <end position="176"/>
    </location>
</feature>
<evidence type="ECO:0000313" key="5">
    <source>
        <dbReference type="Proteomes" id="UP000525078"/>
    </source>
</evidence>
<dbReference type="Proteomes" id="UP000583929">
    <property type="component" value="Unassembled WGS sequence"/>
</dbReference>
<evidence type="ECO:0000313" key="4">
    <source>
        <dbReference type="EMBL" id="KAF4386534.1"/>
    </source>
</evidence>
<feature type="domain" description="DUF7787" evidence="2">
    <location>
        <begin position="12"/>
        <end position="67"/>
    </location>
</feature>
<accession>A0A7J6GUA5</accession>
<organism evidence="4 6">
    <name type="scientific">Cannabis sativa</name>
    <name type="common">Hemp</name>
    <name type="synonym">Marijuana</name>
    <dbReference type="NCBI Taxonomy" id="3483"/>
    <lineage>
        <taxon>Eukaryota</taxon>
        <taxon>Viridiplantae</taxon>
        <taxon>Streptophyta</taxon>
        <taxon>Embryophyta</taxon>
        <taxon>Tracheophyta</taxon>
        <taxon>Spermatophyta</taxon>
        <taxon>Magnoliopsida</taxon>
        <taxon>eudicotyledons</taxon>
        <taxon>Gunneridae</taxon>
        <taxon>Pentapetalae</taxon>
        <taxon>rosids</taxon>
        <taxon>fabids</taxon>
        <taxon>Rosales</taxon>
        <taxon>Cannabaceae</taxon>
        <taxon>Cannabis</taxon>
    </lineage>
</organism>
<dbReference type="EMBL" id="JAATIQ010000081">
    <property type="protein sequence ID" value="KAF4386534.1"/>
    <property type="molecule type" value="Genomic_DNA"/>
</dbReference>
<dbReference type="PANTHER" id="PTHR35096">
    <property type="entry name" value="BNAA08G28570D PROTEIN"/>
    <property type="match status" value="1"/>
</dbReference>
<evidence type="ECO:0000313" key="3">
    <source>
        <dbReference type="EMBL" id="KAF4354332.1"/>
    </source>
</evidence>
<proteinExistence type="predicted"/>
<dbReference type="EMBL" id="JAATIP010000282">
    <property type="protein sequence ID" value="KAF4354332.1"/>
    <property type="molecule type" value="Genomic_DNA"/>
</dbReference>
<sequence length="206" mass="22975">MGKERCCKPRSRAKMSLEEYIQFFHSRNYFNIPVQHLNQIISMHGYKKLHKVPKSVLIDAVSTLTLVSPPRSTLNDISSSPMVTITLDDVITDLNDLNWEECSTTSVQTMSSLGHGIVTSSPASPPSPHPHPHHPFSDSNQHHTNCSNGKKRQKAVARDPKSNGGHKRVRRQKKALMKRKAIAKIYGASHECGECLALDLFSIGSR</sequence>
<evidence type="ECO:0000259" key="2">
    <source>
        <dbReference type="Pfam" id="PF25042"/>
    </source>
</evidence>
<dbReference type="AlphaFoldDB" id="A0A7J6GUA5"/>
<name>A0A7J6GUA5_CANSA</name>
<dbReference type="PANTHER" id="PTHR35096:SF8">
    <property type="entry name" value="OS03G0308600 PROTEIN"/>
    <property type="match status" value="1"/>
</dbReference>
<keyword evidence="6" id="KW-1185">Reference proteome</keyword>
<evidence type="ECO:0000256" key="1">
    <source>
        <dbReference type="SAM" id="MobiDB-lite"/>
    </source>
</evidence>
<feature type="compositionally biased region" description="Polar residues" evidence="1">
    <location>
        <begin position="137"/>
        <end position="148"/>
    </location>
</feature>
<reference evidence="5 6" key="1">
    <citation type="journal article" date="2020" name="bioRxiv">
        <title>Sequence and annotation of 42 cannabis genomes reveals extensive copy number variation in cannabinoid synthesis and pathogen resistance genes.</title>
        <authorList>
            <person name="Mckernan K.J."/>
            <person name="Helbert Y."/>
            <person name="Kane L.T."/>
            <person name="Ebling H."/>
            <person name="Zhang L."/>
            <person name="Liu B."/>
            <person name="Eaton Z."/>
            <person name="Mclaughlin S."/>
            <person name="Kingan S."/>
            <person name="Baybayan P."/>
            <person name="Concepcion G."/>
            <person name="Jordan M."/>
            <person name="Riva A."/>
            <person name="Barbazuk W."/>
            <person name="Harkins T."/>
        </authorList>
    </citation>
    <scope>NUCLEOTIDE SEQUENCE [LARGE SCALE GENOMIC DNA]</scope>
    <source>
        <strain evidence="5 6">cv. Jamaican Lion 4</strain>
        <strain evidence="4">Father</strain>
        <strain evidence="3">Mother</strain>
        <tissue evidence="4">Leaf</tissue>
    </source>
</reference>
<protein>
    <recommendedName>
        <fullName evidence="2">DUF7787 domain-containing protein</fullName>
    </recommendedName>
</protein>
<gene>
    <name evidence="3" type="ORF">F8388_022994</name>
    <name evidence="4" type="ORF">G4B88_006790</name>
</gene>
<feature type="region of interest" description="Disordered" evidence="1">
    <location>
        <begin position="114"/>
        <end position="176"/>
    </location>
</feature>
<dbReference type="InterPro" id="IPR056689">
    <property type="entry name" value="DUF7787"/>
</dbReference>
<dbReference type="Pfam" id="PF25042">
    <property type="entry name" value="DUF7787"/>
    <property type="match status" value="1"/>
</dbReference>
<comment type="caution">
    <text evidence="4">The sequence shown here is derived from an EMBL/GenBank/DDBJ whole genome shotgun (WGS) entry which is preliminary data.</text>
</comment>
<dbReference type="Proteomes" id="UP000525078">
    <property type="component" value="Unassembled WGS sequence"/>
</dbReference>